<dbReference type="Proteomes" id="UP000255279">
    <property type="component" value="Unassembled WGS sequence"/>
</dbReference>
<dbReference type="RefSeq" id="WP_078276947.1">
    <property type="nucleotide sequence ID" value="NZ_MUXU01000048.1"/>
</dbReference>
<feature type="domain" description="TniQ" evidence="1">
    <location>
        <begin position="19"/>
        <end position="159"/>
    </location>
</feature>
<dbReference type="EMBL" id="MUXU01000048">
    <property type="protein sequence ID" value="OOR88612.1"/>
    <property type="molecule type" value="Genomic_DNA"/>
</dbReference>
<dbReference type="EMBL" id="UGQE01000002">
    <property type="protein sequence ID" value="STZ13706.1"/>
    <property type="molecule type" value="Genomic_DNA"/>
</dbReference>
<dbReference type="OrthoDB" id="6917259at2"/>
<sequence>MVASYSGLKKSHVKPLFFRTPIFDDESIASWLIRAAFRQGCSVTTFASYYWEEYRLWTLDVDKGFNFVDETIHEDMAILAETTRERFDFKNLTWLSKDMSSTTGKYRTTPWVLPLFKRNRHALYGYHYCPVCLEEDKVPYMRLLWRYSWYTYCHVHAVKMENRCHSCDALFQPGLLSQELQTINHCHSCHEVVTNDYLSNLLLIPEVFELQKQAMQVLEDKQAVVFGQIVNGVDWFDLIGFFITLTKIAARHADNQYKMFRLFNELGLDTSRVSAFSLKESETGLVFESLPIHERIRYLRYAKMLLDIPLDKWVCACLAVEANQNSFMFNGKKSVLPRAFMPVINQLPLVEEQKREKRQFDKPATLNAVKKSWARLQKKANAWAEYEQHLTRK</sequence>
<gene>
    <name evidence="2" type="ORF">B0181_07805</name>
    <name evidence="3" type="ORF">NCTC10293_01284</name>
</gene>
<protein>
    <recommendedName>
        <fullName evidence="1">TniQ domain-containing protein</fullName>
    </recommendedName>
</protein>
<evidence type="ECO:0000259" key="1">
    <source>
        <dbReference type="Pfam" id="PF06527"/>
    </source>
</evidence>
<reference evidence="3 5" key="2">
    <citation type="submission" date="2018-06" db="EMBL/GenBank/DDBJ databases">
        <authorList>
            <consortium name="Pathogen Informatics"/>
            <person name="Doyle S."/>
        </authorList>
    </citation>
    <scope>NUCLEOTIDE SEQUENCE [LARGE SCALE GENOMIC DNA]</scope>
    <source>
        <strain evidence="3 5">NCTC10293</strain>
    </source>
</reference>
<evidence type="ECO:0000313" key="2">
    <source>
        <dbReference type="EMBL" id="OOR88612.1"/>
    </source>
</evidence>
<name>A0A1S9ZYN8_9GAMM</name>
<dbReference type="InterPro" id="IPR009492">
    <property type="entry name" value="TniQ"/>
</dbReference>
<evidence type="ECO:0000313" key="5">
    <source>
        <dbReference type="Proteomes" id="UP000255279"/>
    </source>
</evidence>
<dbReference type="Proteomes" id="UP000190435">
    <property type="component" value="Unassembled WGS sequence"/>
</dbReference>
<organism evidence="2 4">
    <name type="scientific">Moraxella caviae</name>
    <dbReference type="NCBI Taxonomy" id="34060"/>
    <lineage>
        <taxon>Bacteria</taxon>
        <taxon>Pseudomonadati</taxon>
        <taxon>Pseudomonadota</taxon>
        <taxon>Gammaproteobacteria</taxon>
        <taxon>Moraxellales</taxon>
        <taxon>Moraxellaceae</taxon>
        <taxon>Moraxella</taxon>
    </lineage>
</organism>
<evidence type="ECO:0000313" key="3">
    <source>
        <dbReference type="EMBL" id="STZ13706.1"/>
    </source>
</evidence>
<keyword evidence="4" id="KW-1185">Reference proteome</keyword>
<dbReference type="AlphaFoldDB" id="A0A1S9ZYN8"/>
<proteinExistence type="predicted"/>
<dbReference type="Pfam" id="PF06527">
    <property type="entry name" value="TniQ"/>
    <property type="match status" value="1"/>
</dbReference>
<dbReference type="STRING" id="34060.B0181_07805"/>
<accession>A0A1S9ZYN8</accession>
<evidence type="ECO:0000313" key="4">
    <source>
        <dbReference type="Proteomes" id="UP000190435"/>
    </source>
</evidence>
<reference evidence="2 4" key="1">
    <citation type="submission" date="2017-02" db="EMBL/GenBank/DDBJ databases">
        <title>Draft genome sequence of Moraxella caviae CCUG 355 type strain.</title>
        <authorList>
            <person name="Engstrom-Jakobsson H."/>
            <person name="Salva-Serra F."/>
            <person name="Thorell K."/>
            <person name="Gonzales-Siles L."/>
            <person name="Karlsson R."/>
            <person name="Boulund F."/>
            <person name="Engstrand L."/>
            <person name="Moore E."/>
        </authorList>
    </citation>
    <scope>NUCLEOTIDE SEQUENCE [LARGE SCALE GENOMIC DNA]</scope>
    <source>
        <strain evidence="2 4">CCUG 355</strain>
    </source>
</reference>